<name>A0ABU6ZB74_9FABA</name>
<accession>A0ABU6ZB74</accession>
<feature type="domain" description="Mediator of RNA polymerase II transcription subunit 25 von Willebrand factor type A" evidence="1">
    <location>
        <begin position="9"/>
        <end position="107"/>
    </location>
</feature>
<comment type="caution">
    <text evidence="2">The sequence shown here is derived from an EMBL/GenBank/DDBJ whole genome shotgun (WGS) entry which is preliminary data.</text>
</comment>
<proteinExistence type="predicted"/>
<protein>
    <recommendedName>
        <fullName evidence="1">Mediator of RNA polymerase II transcription subunit 25 von Willebrand factor type A domain-containing protein</fullName>
    </recommendedName>
</protein>
<dbReference type="EMBL" id="JASCZI010272042">
    <property type="protein sequence ID" value="MED6219556.1"/>
    <property type="molecule type" value="Genomic_DNA"/>
</dbReference>
<reference evidence="2 3" key="1">
    <citation type="journal article" date="2023" name="Plants (Basel)">
        <title>Bridging the Gap: Combining Genomics and Transcriptomics Approaches to Understand Stylosanthes scabra, an Orphan Legume from the Brazilian Caatinga.</title>
        <authorList>
            <person name="Ferreira-Neto J.R.C."/>
            <person name="da Silva M.D."/>
            <person name="Binneck E."/>
            <person name="de Melo N.F."/>
            <person name="da Silva R.H."/>
            <person name="de Melo A.L.T.M."/>
            <person name="Pandolfi V."/>
            <person name="Bustamante F.O."/>
            <person name="Brasileiro-Vidal A.C."/>
            <person name="Benko-Iseppon A.M."/>
        </authorList>
    </citation>
    <scope>NUCLEOTIDE SEQUENCE [LARGE SCALE GENOMIC DNA]</scope>
    <source>
        <tissue evidence="2">Leaves</tissue>
    </source>
</reference>
<organism evidence="2 3">
    <name type="scientific">Stylosanthes scabra</name>
    <dbReference type="NCBI Taxonomy" id="79078"/>
    <lineage>
        <taxon>Eukaryota</taxon>
        <taxon>Viridiplantae</taxon>
        <taxon>Streptophyta</taxon>
        <taxon>Embryophyta</taxon>
        <taxon>Tracheophyta</taxon>
        <taxon>Spermatophyta</taxon>
        <taxon>Magnoliopsida</taxon>
        <taxon>eudicotyledons</taxon>
        <taxon>Gunneridae</taxon>
        <taxon>Pentapetalae</taxon>
        <taxon>rosids</taxon>
        <taxon>fabids</taxon>
        <taxon>Fabales</taxon>
        <taxon>Fabaceae</taxon>
        <taxon>Papilionoideae</taxon>
        <taxon>50 kb inversion clade</taxon>
        <taxon>dalbergioids sensu lato</taxon>
        <taxon>Dalbergieae</taxon>
        <taxon>Pterocarpus clade</taxon>
        <taxon>Stylosanthes</taxon>
    </lineage>
</organism>
<sequence length="628" mass="69162">MHVNNSVCEVGLVVYAAKANTDEAHVKFLNWTNDMEFLLSCLPPLELIGDDSDRLVMTEGLMEAIMMFLKKPEYNGEKHCVLVAIREPLASKTLADVPVIQDGQYCGSSEQRDVDIFDVVQMFAEGNGVEESEYGVLEGRKGEIIVLFSRTFLEAHQTLLLDTLTTIDNTNFGVEAIHDVTPRRIMYSIMELPAVKTITGEATLDSHRALRLVDVPNATTTLTPERETHEEDHYSIADMIDQFIVNNNDEEEEFDGVRPNSSAPLAVPSFEDLLNPNQETIFPGKYSGRLDDVCRQALILRSNNSTTTNINEQHRNNKGKDKAILISSNDGDSSTHQAAFSSMDNNVPSVNNASSPMMMNVLESSGGGMGVPNNPIFNLGSSSSNPSHHVLESSTVAGPSPSSYHGGVSADYFSCLFPKNAELESNNSTMLHQFEQSSSSSAIVPQQVMAANNDYFNFNNAATIGGIVGYSSELLNQNYNYLDDGANYNNNDAQFPSYYYYGNDNNAIMGGNSSSSVMIPYEYGEGGGGSSSGYFTELLQTQQQYYANQGFNNQQQQQYPQLAGPSTFPSFHFHSSYLDSNKYVVFTWEGSIIASTYPTGGVSSYRAKAYSSVEDQDFHKQLHTSEYC</sequence>
<keyword evidence="3" id="KW-1185">Reference proteome</keyword>
<dbReference type="Pfam" id="PF11265">
    <property type="entry name" value="Med25_VWA"/>
    <property type="match status" value="1"/>
</dbReference>
<evidence type="ECO:0000259" key="1">
    <source>
        <dbReference type="Pfam" id="PF11265"/>
    </source>
</evidence>
<dbReference type="Proteomes" id="UP001341840">
    <property type="component" value="Unassembled WGS sequence"/>
</dbReference>
<dbReference type="InterPro" id="IPR021419">
    <property type="entry name" value="Mediator_Med25_VWA"/>
</dbReference>
<evidence type="ECO:0000313" key="3">
    <source>
        <dbReference type="Proteomes" id="UP001341840"/>
    </source>
</evidence>
<gene>
    <name evidence="2" type="ORF">PIB30_036806</name>
</gene>
<evidence type="ECO:0000313" key="2">
    <source>
        <dbReference type="EMBL" id="MED6219556.1"/>
    </source>
</evidence>